<feature type="domain" description="SF4 helicase" evidence="1">
    <location>
        <begin position="175"/>
        <end position="441"/>
    </location>
</feature>
<keyword evidence="2" id="KW-0067">ATP-binding</keyword>
<dbReference type="GO" id="GO:0006260">
    <property type="term" value="P:DNA replication"/>
    <property type="evidence" value="ECO:0007669"/>
    <property type="project" value="InterPro"/>
</dbReference>
<protein>
    <submittedName>
        <fullName evidence="2">DNA primase/helicase</fullName>
    </submittedName>
</protein>
<dbReference type="PANTHER" id="PTHR30153:SF2">
    <property type="entry name" value="REPLICATIVE DNA HELICASE"/>
    <property type="match status" value="1"/>
</dbReference>
<keyword evidence="2" id="KW-0378">Hydrolase</keyword>
<reference evidence="2 3" key="1">
    <citation type="submission" date="2014-07" db="EMBL/GenBank/DDBJ databases">
        <title>Isolation and characterization of Rhizobium leguminosarum phages from western Canadian soils and complete genome sequences of rhizobiophages vB_RleS_L338C and vB_RleM_P10VF.</title>
        <authorList>
            <person name="Restrepo-Cordoba M."/>
            <person name="Halmillawewa A.P."/>
            <person name="Perry B."/>
            <person name="Hynes M.F."/>
            <person name="Yost C.K."/>
        </authorList>
    </citation>
    <scope>NUCLEOTIDE SEQUENCE [LARGE SCALE GENOMIC DNA]</scope>
</reference>
<dbReference type="EMBL" id="KM199770">
    <property type="protein sequence ID" value="AIK68384.1"/>
    <property type="molecule type" value="Genomic_DNA"/>
</dbReference>
<sequence length="489" mass="56275">MRRHLQVFHKNKIFMAETLERIIVYSLLNDPEYFQKAGPFIKQDYFVDKETKEVFGIFRNYVEKYDDVPSRTELKTILNEREIEDDLKDLCHEVLDFQTDDEINLEWIMEESEDYCRKRATYLAILESLDIIEGNQKKLKASVVPELLERAINLKFDNDIGIDFWEELERKVEKYDESVTKIPFKLGMLNKVTEGGYERRAVVGVAAPTGFGKSIWLGDEALHASEMGYNVAYITFEMSDSRIEARLDANALDETMSVMKTMEVETLKKRFENLRNKKHGYLVIKEYGPGEVTAQNLSTYLKEVKMAKGEPVDVLVVDYLNLMASFRYAASNGTYLTLKGVCEELVALAKRHNIAILTATQFNRGGQKNSSPEIKDISESQGIANTLDALFAMYDNEELEKMNKAVFKQLKNRFGDKNYFKSFLVGINRSKMKFHDVAEEESHALADNVQTPEVVDVDNAKPVFDDTPLGDEFAKFKDKRGKFSNFSFE</sequence>
<keyword evidence="2" id="KW-0347">Helicase</keyword>
<dbReference type="GO" id="GO:0003678">
    <property type="term" value="F:DNA helicase activity"/>
    <property type="evidence" value="ECO:0007669"/>
    <property type="project" value="InterPro"/>
</dbReference>
<keyword evidence="3" id="KW-1185">Reference proteome</keyword>
<dbReference type="KEGG" id="vg:22109720"/>
<evidence type="ECO:0000259" key="1">
    <source>
        <dbReference type="PROSITE" id="PS51199"/>
    </source>
</evidence>
<dbReference type="GeneID" id="22109720"/>
<evidence type="ECO:0000313" key="2">
    <source>
        <dbReference type="EMBL" id="AIK68384.1"/>
    </source>
</evidence>
<dbReference type="InterPro" id="IPR027417">
    <property type="entry name" value="P-loop_NTPase"/>
</dbReference>
<dbReference type="Pfam" id="PF03796">
    <property type="entry name" value="DnaB_C"/>
    <property type="match status" value="1"/>
</dbReference>
<keyword evidence="2" id="KW-0547">Nucleotide-binding</keyword>
<dbReference type="Proteomes" id="UP000204140">
    <property type="component" value="Segment"/>
</dbReference>
<dbReference type="PANTHER" id="PTHR30153">
    <property type="entry name" value="REPLICATIVE DNA HELICASE DNAB"/>
    <property type="match status" value="1"/>
</dbReference>
<dbReference type="GO" id="GO:0005524">
    <property type="term" value="F:ATP binding"/>
    <property type="evidence" value="ECO:0007669"/>
    <property type="project" value="InterPro"/>
</dbReference>
<proteinExistence type="predicted"/>
<dbReference type="OrthoDB" id="2035at10239"/>
<dbReference type="SUPFAM" id="SSF52540">
    <property type="entry name" value="P-loop containing nucleoside triphosphate hydrolases"/>
    <property type="match status" value="1"/>
</dbReference>
<name>A0A076YNK7_9CAUD</name>
<dbReference type="Gene3D" id="3.40.50.300">
    <property type="entry name" value="P-loop containing nucleotide triphosphate hydrolases"/>
    <property type="match status" value="1"/>
</dbReference>
<dbReference type="Gene3D" id="1.10.860.10">
    <property type="entry name" value="DNAb Helicase, Chain A"/>
    <property type="match status" value="1"/>
</dbReference>
<dbReference type="RefSeq" id="YP_009099910.1">
    <property type="nucleotide sequence ID" value="NC_025429.1"/>
</dbReference>
<dbReference type="InterPro" id="IPR016136">
    <property type="entry name" value="DNA_helicase_N/primase_C"/>
</dbReference>
<gene>
    <name evidence="2" type="ORF">P10VF_171</name>
</gene>
<accession>A0A076YNK7</accession>
<evidence type="ECO:0000313" key="3">
    <source>
        <dbReference type="Proteomes" id="UP000204140"/>
    </source>
</evidence>
<dbReference type="PROSITE" id="PS51199">
    <property type="entry name" value="SF4_HELICASE"/>
    <property type="match status" value="1"/>
</dbReference>
<dbReference type="InterPro" id="IPR007694">
    <property type="entry name" value="DNA_helicase_DnaB-like_C"/>
</dbReference>
<organism evidence="2 3">
    <name type="scientific">Rhizobium phage vB_RleM_P10VF</name>
    <dbReference type="NCBI Taxonomy" id="1527770"/>
    <lineage>
        <taxon>Viruses</taxon>
        <taxon>Duplodnaviria</taxon>
        <taxon>Heunggongvirae</taxon>
        <taxon>Uroviricota</taxon>
        <taxon>Caudoviricetes</taxon>
        <taxon>Pootjesviridae</taxon>
        <taxon>Innesvirus</taxon>
        <taxon>Innesvirus P10VF</taxon>
    </lineage>
</organism>